<dbReference type="AlphaFoldDB" id="A0A7S4JVW0"/>
<feature type="region of interest" description="Disordered" evidence="1">
    <location>
        <begin position="243"/>
        <end position="267"/>
    </location>
</feature>
<organism evidence="2">
    <name type="scientific">Odontella aurita</name>
    <dbReference type="NCBI Taxonomy" id="265563"/>
    <lineage>
        <taxon>Eukaryota</taxon>
        <taxon>Sar</taxon>
        <taxon>Stramenopiles</taxon>
        <taxon>Ochrophyta</taxon>
        <taxon>Bacillariophyta</taxon>
        <taxon>Mediophyceae</taxon>
        <taxon>Biddulphiophycidae</taxon>
        <taxon>Eupodiscales</taxon>
        <taxon>Odontellaceae</taxon>
        <taxon>Odontella</taxon>
    </lineage>
</organism>
<accession>A0A7S4JVW0</accession>
<evidence type="ECO:0000256" key="1">
    <source>
        <dbReference type="SAM" id="MobiDB-lite"/>
    </source>
</evidence>
<protein>
    <submittedName>
        <fullName evidence="2">Uncharacterized protein</fullName>
    </submittedName>
</protein>
<dbReference type="EMBL" id="HBKQ01050521">
    <property type="protein sequence ID" value="CAE2275988.1"/>
    <property type="molecule type" value="Transcribed_RNA"/>
</dbReference>
<feature type="compositionally biased region" description="Basic residues" evidence="1">
    <location>
        <begin position="258"/>
        <end position="267"/>
    </location>
</feature>
<sequence>METVPNAHGLLAERWEEMMRVHTENDEAAVFVVPIYSPKSGMSSSTPKIERAPSSKITLTAEPRSFERSRYMSHQALNYNGWESTLVNSTFLPFHESGNPRAVLHRRQEPYFIIRKNDTPPYNVLFMGMQQDKETQVRDTNACGFIFFLHPDAFAVDFPHADLSASTGWTNLRRLNQDTWRQAFVHYTQEAYKQELHKAMMASKGNAFRCSQSRLHEVSARGWQNRSRTNGLMKDGTFFMSKAGKKQAKPRFPTSLKLNRKNKTRGD</sequence>
<reference evidence="2" key="1">
    <citation type="submission" date="2021-01" db="EMBL/GenBank/DDBJ databases">
        <authorList>
            <person name="Corre E."/>
            <person name="Pelletier E."/>
            <person name="Niang G."/>
            <person name="Scheremetjew M."/>
            <person name="Finn R."/>
            <person name="Kale V."/>
            <person name="Holt S."/>
            <person name="Cochrane G."/>
            <person name="Meng A."/>
            <person name="Brown T."/>
            <person name="Cohen L."/>
        </authorList>
    </citation>
    <scope>NUCLEOTIDE SEQUENCE</scope>
    <source>
        <strain evidence="2">Isolate 1302-5</strain>
    </source>
</reference>
<name>A0A7S4JVW0_9STRA</name>
<gene>
    <name evidence="2" type="ORF">OAUR00152_LOCUS34867</name>
</gene>
<dbReference type="Pfam" id="PF13896">
    <property type="entry name" value="Glyco_transf_49"/>
    <property type="match status" value="1"/>
</dbReference>
<evidence type="ECO:0000313" key="2">
    <source>
        <dbReference type="EMBL" id="CAE2275988.1"/>
    </source>
</evidence>
<proteinExistence type="predicted"/>